<dbReference type="OrthoDB" id="9775854at2"/>
<dbReference type="EMBL" id="MSCH01000003">
    <property type="protein sequence ID" value="PQJ52392.1"/>
    <property type="molecule type" value="Genomic_DNA"/>
</dbReference>
<protein>
    <submittedName>
        <fullName evidence="1">dUTP diphosphatase</fullName>
    </submittedName>
</protein>
<comment type="caution">
    <text evidence="1">The sequence shown here is derived from an EMBL/GenBank/DDBJ whole genome shotgun (WGS) entry which is preliminary data.</text>
</comment>
<organism evidence="1 2">
    <name type="scientific">Psychrosphaera saromensis</name>
    <dbReference type="NCBI Taxonomy" id="716813"/>
    <lineage>
        <taxon>Bacteria</taxon>
        <taxon>Pseudomonadati</taxon>
        <taxon>Pseudomonadota</taxon>
        <taxon>Gammaproteobacteria</taxon>
        <taxon>Alteromonadales</taxon>
        <taxon>Pseudoalteromonadaceae</taxon>
        <taxon>Psychrosphaera</taxon>
    </lineage>
</organism>
<dbReference type="Proteomes" id="UP000239007">
    <property type="component" value="Unassembled WGS sequence"/>
</dbReference>
<reference evidence="1 2" key="1">
    <citation type="submission" date="2016-12" db="EMBL/GenBank/DDBJ databases">
        <title>Diversity of luminous bacteria.</title>
        <authorList>
            <person name="Yoshizawa S."/>
            <person name="Kogure K."/>
        </authorList>
    </citation>
    <scope>NUCLEOTIDE SEQUENCE [LARGE SCALE GENOMIC DNA]</scope>
    <source>
        <strain evidence="1 2">SA4-48</strain>
    </source>
</reference>
<keyword evidence="2" id="KW-1185">Reference proteome</keyword>
<evidence type="ECO:0000313" key="2">
    <source>
        <dbReference type="Proteomes" id="UP000239007"/>
    </source>
</evidence>
<dbReference type="AlphaFoldDB" id="A0A2S7USD7"/>
<proteinExistence type="predicted"/>
<dbReference type="CDD" id="cd11527">
    <property type="entry name" value="NTP-PPase_dUTPase"/>
    <property type="match status" value="1"/>
</dbReference>
<gene>
    <name evidence="1" type="ORF">BTO11_01145</name>
</gene>
<dbReference type="InterPro" id="IPR014871">
    <property type="entry name" value="dUTPase/dCTP_pyrophosphatase"/>
</dbReference>
<accession>A0A2S7USD7</accession>
<dbReference type="SUPFAM" id="SSF101386">
    <property type="entry name" value="all-alpha NTP pyrophosphatases"/>
    <property type="match status" value="1"/>
</dbReference>
<dbReference type="Gene3D" id="1.10.4010.10">
    <property type="entry name" value="Type II deoxyuridine triphosphatase"/>
    <property type="match status" value="1"/>
</dbReference>
<sequence length="208" mass="24193">MSVNIMQQQLLTMLQMQDDMNTKVHPQWREQGFSWHRAMWVELAEMLDHYGWKWWKHQEPDIEQVHLELIDIFHFGLSARLVSGQDVADIAADIEKELSKPLTQPTFAETIETMVSNTLANKGFDVNTFAGLMQQTDLSFDELFRHYVGKNVLNFFRQDHGYKTGEYIKIWNGKEDNEVLMDVLRSTDASSANFKELVYNGLKSAYPA</sequence>
<dbReference type="Pfam" id="PF08761">
    <property type="entry name" value="dUTPase_2"/>
    <property type="match status" value="1"/>
</dbReference>
<evidence type="ECO:0000313" key="1">
    <source>
        <dbReference type="EMBL" id="PQJ52392.1"/>
    </source>
</evidence>
<dbReference type="RefSeq" id="WP_105050851.1">
    <property type="nucleotide sequence ID" value="NZ_BMYG01000005.1"/>
</dbReference>
<name>A0A2S7USD7_9GAMM</name>